<keyword evidence="1" id="KW-0472">Membrane</keyword>
<accession>A0A6A6G583</accession>
<keyword evidence="1" id="KW-0812">Transmembrane</keyword>
<dbReference type="AlphaFoldDB" id="A0A6A6G583"/>
<feature type="transmembrane region" description="Helical" evidence="1">
    <location>
        <begin position="12"/>
        <end position="29"/>
    </location>
</feature>
<gene>
    <name evidence="2" type="ORF">BDZ85DRAFT_297637</name>
</gene>
<name>A0A6A6G583_9PEZI</name>
<keyword evidence="1" id="KW-1133">Transmembrane helix</keyword>
<dbReference type="Proteomes" id="UP000799538">
    <property type="component" value="Unassembled WGS sequence"/>
</dbReference>
<dbReference type="OrthoDB" id="1887033at2759"/>
<evidence type="ECO:0000313" key="2">
    <source>
        <dbReference type="EMBL" id="KAF2220921.1"/>
    </source>
</evidence>
<reference evidence="3" key="1">
    <citation type="journal article" date="2020" name="Stud. Mycol.">
        <title>101 Dothideomycetes genomes: A test case for predicting lifestyles and emergence of pathogens.</title>
        <authorList>
            <person name="Haridas S."/>
            <person name="Albert R."/>
            <person name="Binder M."/>
            <person name="Bloem J."/>
            <person name="LaButti K."/>
            <person name="Salamov A."/>
            <person name="Andreopoulos B."/>
            <person name="Baker S."/>
            <person name="Barry K."/>
            <person name="Bills G."/>
            <person name="Bluhm B."/>
            <person name="Cannon C."/>
            <person name="Castanera R."/>
            <person name="Culley D."/>
            <person name="Daum C."/>
            <person name="Ezra D."/>
            <person name="Gonzalez J."/>
            <person name="Henrissat B."/>
            <person name="Kuo A."/>
            <person name="Liang C."/>
            <person name="Lipzen A."/>
            <person name="Lutzoni F."/>
            <person name="Magnuson J."/>
            <person name="Mondo S."/>
            <person name="Nolan M."/>
            <person name="Ohm R."/>
            <person name="Pangilinan J."/>
            <person name="Park H.-J."/>
            <person name="Ramirez L."/>
            <person name="Alfaro M."/>
            <person name="Sun H."/>
            <person name="Tritt A."/>
            <person name="Yoshinaga Y."/>
            <person name="Zwiers L.-H."/>
            <person name="Turgeon B."/>
            <person name="Goodwin S."/>
            <person name="Spatafora J."/>
            <person name="Crous P."/>
            <person name="Grigoriev I."/>
        </authorList>
    </citation>
    <scope>NUCLEOTIDE SEQUENCE [LARGE SCALE GENOMIC DNA]</scope>
    <source>
        <strain evidence="3">CECT 20119</strain>
    </source>
</reference>
<protein>
    <submittedName>
        <fullName evidence="2">Uncharacterized protein</fullName>
    </submittedName>
</protein>
<organism evidence="2 3">
    <name type="scientific">Elsinoe ampelina</name>
    <dbReference type="NCBI Taxonomy" id="302913"/>
    <lineage>
        <taxon>Eukaryota</taxon>
        <taxon>Fungi</taxon>
        <taxon>Dikarya</taxon>
        <taxon>Ascomycota</taxon>
        <taxon>Pezizomycotina</taxon>
        <taxon>Dothideomycetes</taxon>
        <taxon>Dothideomycetidae</taxon>
        <taxon>Myriangiales</taxon>
        <taxon>Elsinoaceae</taxon>
        <taxon>Elsinoe</taxon>
    </lineage>
</organism>
<proteinExistence type="predicted"/>
<sequence>MSQLITSGSWSATSLVAMAVLIRGVWQVLAMSKMHDAKLALQGYEAIILGLADRSAPDRARPNGWSVQTELNNRFANGEKGLLAELCALAQYTKGSTYWTAKFFGNATVDGRGRQSDYWSHQTIIGFGYTKGMPTNCCT</sequence>
<evidence type="ECO:0000256" key="1">
    <source>
        <dbReference type="SAM" id="Phobius"/>
    </source>
</evidence>
<evidence type="ECO:0000313" key="3">
    <source>
        <dbReference type="Proteomes" id="UP000799538"/>
    </source>
</evidence>
<keyword evidence="3" id="KW-1185">Reference proteome</keyword>
<dbReference type="EMBL" id="ML992511">
    <property type="protein sequence ID" value="KAF2220921.1"/>
    <property type="molecule type" value="Genomic_DNA"/>
</dbReference>